<protein>
    <recommendedName>
        <fullName evidence="3">Histidine kinase/HSP90-like ATPase domain-containing protein</fullName>
    </recommendedName>
</protein>
<organism evidence="1 2">
    <name type="scientific">Rathayibacter festucae</name>
    <dbReference type="NCBI Taxonomy" id="110937"/>
    <lineage>
        <taxon>Bacteria</taxon>
        <taxon>Bacillati</taxon>
        <taxon>Actinomycetota</taxon>
        <taxon>Actinomycetes</taxon>
        <taxon>Micrococcales</taxon>
        <taxon>Microbacteriaceae</taxon>
        <taxon>Rathayibacter</taxon>
    </lineage>
</organism>
<evidence type="ECO:0000313" key="2">
    <source>
        <dbReference type="Proteomes" id="UP000464597"/>
    </source>
</evidence>
<dbReference type="EMBL" id="CP047180">
    <property type="protein sequence ID" value="QHC61726.1"/>
    <property type="molecule type" value="Genomic_DNA"/>
</dbReference>
<gene>
    <name evidence="1" type="ORF">GSU69_02785</name>
</gene>
<dbReference type="InterPro" id="IPR036890">
    <property type="entry name" value="HATPase_C_sf"/>
</dbReference>
<accession>A0ABX6GW25</accession>
<dbReference type="Proteomes" id="UP000464597">
    <property type="component" value="Chromosome"/>
</dbReference>
<evidence type="ECO:0000313" key="1">
    <source>
        <dbReference type="EMBL" id="QHC61726.1"/>
    </source>
</evidence>
<dbReference type="RefSeq" id="WP_159422010.1">
    <property type="nucleotide sequence ID" value="NZ_CP047180.1"/>
</dbReference>
<name>A0ABX6GW25_9MICO</name>
<sequence length="239" mass="25079">MIDLSYLRFAEPSGLVLICSEAERLAAQGHVDFTSPRNSEVANYLARMRLHEVLNELGISHGLPRVRENGVGLGLLEIRRFSSTDAASKLAEHVHANLVSQNGDIAAAVYVGICEAGENVFRHSESSRGYAVAQTTHQGRSLRFAVADAGVGVLATLRNRGAETDSDALELAMQEGISSYDDAGSGYGLSNLAGSLAKVRGGLTLLSGGASRRHVGSQIHRGASMASIPGAILEGSALL</sequence>
<keyword evidence="2" id="KW-1185">Reference proteome</keyword>
<dbReference type="Gene3D" id="3.30.565.10">
    <property type="entry name" value="Histidine kinase-like ATPase, C-terminal domain"/>
    <property type="match status" value="1"/>
</dbReference>
<evidence type="ECO:0008006" key="3">
    <source>
        <dbReference type="Google" id="ProtNLM"/>
    </source>
</evidence>
<reference evidence="2" key="1">
    <citation type="submission" date="2019-12" db="EMBL/GenBank/DDBJ databases">
        <title>Complete and draft genome sequences of new strains and members of some known species of the genus Rathayibacter isolated from plants.</title>
        <authorList>
            <person name="Tarlachkov S.V."/>
            <person name="Starodumova I.P."/>
            <person name="Dorofeeva L.V."/>
            <person name="Prisyazhnaya N.V."/>
            <person name="Leyn S."/>
            <person name="Zlamal J."/>
            <person name="Elan M."/>
            <person name="Osterman A.L."/>
            <person name="Nadler S."/>
            <person name="Subbotin S.A."/>
            <person name="Evtushenko L.I."/>
        </authorList>
    </citation>
    <scope>NUCLEOTIDE SEQUENCE [LARGE SCALE GENOMIC DNA]</scope>
    <source>
        <strain evidence="2">VKM Ac-2802</strain>
    </source>
</reference>
<proteinExistence type="predicted"/>